<dbReference type="HAMAP" id="MF_01114">
    <property type="entry name" value="RecX"/>
    <property type="match status" value="1"/>
</dbReference>
<dbReference type="GO" id="GO:0005737">
    <property type="term" value="C:cytoplasm"/>
    <property type="evidence" value="ECO:0007669"/>
    <property type="project" value="UniProtKB-SubCell"/>
</dbReference>
<gene>
    <name evidence="8" type="ORF">AYBTSS11_LOCUS23537</name>
</gene>
<evidence type="ECO:0000313" key="9">
    <source>
        <dbReference type="Proteomes" id="UP001189624"/>
    </source>
</evidence>
<name>A0AA86T8L4_9FABA</name>
<organism evidence="8 9">
    <name type="scientific">Sphenostylis stenocarpa</name>
    <dbReference type="NCBI Taxonomy" id="92480"/>
    <lineage>
        <taxon>Eukaryota</taxon>
        <taxon>Viridiplantae</taxon>
        <taxon>Streptophyta</taxon>
        <taxon>Embryophyta</taxon>
        <taxon>Tracheophyta</taxon>
        <taxon>Spermatophyta</taxon>
        <taxon>Magnoliopsida</taxon>
        <taxon>eudicotyledons</taxon>
        <taxon>Gunneridae</taxon>
        <taxon>Pentapetalae</taxon>
        <taxon>rosids</taxon>
        <taxon>fabids</taxon>
        <taxon>Fabales</taxon>
        <taxon>Fabaceae</taxon>
        <taxon>Papilionoideae</taxon>
        <taxon>50 kb inversion clade</taxon>
        <taxon>NPAAA clade</taxon>
        <taxon>indigoferoid/millettioid clade</taxon>
        <taxon>Phaseoleae</taxon>
        <taxon>Sphenostylis</taxon>
    </lineage>
</organism>
<accession>A0AA86T8L4</accession>
<reference evidence="8" key="1">
    <citation type="submission" date="2023-10" db="EMBL/GenBank/DDBJ databases">
        <authorList>
            <person name="Domelevo Entfellner J.-B."/>
        </authorList>
    </citation>
    <scope>NUCLEOTIDE SEQUENCE</scope>
</reference>
<feature type="domain" description="RecX first three-helical" evidence="7">
    <location>
        <begin position="153"/>
        <end position="189"/>
    </location>
</feature>
<comment type="similarity">
    <text evidence="2">Belongs to the RecX family.</text>
</comment>
<evidence type="ECO:0000259" key="7">
    <source>
        <dbReference type="Pfam" id="PF21982"/>
    </source>
</evidence>
<feature type="domain" description="RecX second three-helical" evidence="5">
    <location>
        <begin position="197"/>
        <end position="237"/>
    </location>
</feature>
<dbReference type="PANTHER" id="PTHR33602:SF1">
    <property type="entry name" value="REGULATORY PROTEIN RECX FAMILY PROTEIN"/>
    <property type="match status" value="1"/>
</dbReference>
<sequence>MNMAGFAGNVGFKISCQLPSRIFSISRTIWKSQIACLKCRDFSSSVPVRYIASTFYRVQLPETALPVKSRGYGSSPDVNVLKVNGGKDVHATIAHYEISQDSNEICPDLFYDDTEQGSFDQMEEVGELTIHQGGDSGDQDLIQIDKFISDVEESAVKLLAVRALTALELRKKLLGKRFSPDAVDAVINKFQRRGLINDRLYAETFSQSRWSSSSWGPRRIKQALFKKGVSQADAEKAVELVFKDNDCAEDHKSVIALSKHSMDHLYTQASKQWFRGQNVPKETRKSRIVRWLQYRGFDWNVINFILKKLDRQDQNSP</sequence>
<feature type="domain" description="RecX third three-helical" evidence="6">
    <location>
        <begin position="263"/>
        <end position="305"/>
    </location>
</feature>
<dbReference type="Pfam" id="PF21981">
    <property type="entry name" value="RecX_HTH3"/>
    <property type="match status" value="1"/>
</dbReference>
<dbReference type="GO" id="GO:0006282">
    <property type="term" value="P:regulation of DNA repair"/>
    <property type="evidence" value="ECO:0007669"/>
    <property type="project" value="InterPro"/>
</dbReference>
<evidence type="ECO:0000256" key="2">
    <source>
        <dbReference type="ARBA" id="ARBA00009695"/>
    </source>
</evidence>
<dbReference type="Pfam" id="PF02631">
    <property type="entry name" value="RecX_HTH2"/>
    <property type="match status" value="1"/>
</dbReference>
<dbReference type="Pfam" id="PF21982">
    <property type="entry name" value="RecX_HTH1"/>
    <property type="match status" value="1"/>
</dbReference>
<comment type="subcellular location">
    <subcellularLocation>
        <location evidence="1">Cytoplasm</location>
    </subcellularLocation>
</comment>
<dbReference type="InterPro" id="IPR053924">
    <property type="entry name" value="RecX_HTH_2nd"/>
</dbReference>
<evidence type="ECO:0000256" key="1">
    <source>
        <dbReference type="ARBA" id="ARBA00004496"/>
    </source>
</evidence>
<dbReference type="Proteomes" id="UP001189624">
    <property type="component" value="Chromosome 8"/>
</dbReference>
<dbReference type="InterPro" id="IPR053925">
    <property type="entry name" value="RecX_HTH_3rd"/>
</dbReference>
<evidence type="ECO:0000259" key="5">
    <source>
        <dbReference type="Pfam" id="PF02631"/>
    </source>
</evidence>
<evidence type="ECO:0000256" key="4">
    <source>
        <dbReference type="ARBA" id="ARBA00022490"/>
    </source>
</evidence>
<evidence type="ECO:0000256" key="3">
    <source>
        <dbReference type="ARBA" id="ARBA00018111"/>
    </source>
</evidence>
<evidence type="ECO:0000259" key="6">
    <source>
        <dbReference type="Pfam" id="PF21981"/>
    </source>
</evidence>
<dbReference type="Gene3D" id="1.10.10.10">
    <property type="entry name" value="Winged helix-like DNA-binding domain superfamily/Winged helix DNA-binding domain"/>
    <property type="match status" value="3"/>
</dbReference>
<dbReference type="EMBL" id="OY731405">
    <property type="protein sequence ID" value="CAJ1971536.1"/>
    <property type="molecule type" value="Genomic_DNA"/>
</dbReference>
<dbReference type="Gramene" id="rna-AYBTSS11_LOCUS23537">
    <property type="protein sequence ID" value="CAJ1971536.1"/>
    <property type="gene ID" value="gene-AYBTSS11_LOCUS23537"/>
</dbReference>
<protein>
    <recommendedName>
        <fullName evidence="3">Regulatory protein RecX</fullName>
    </recommendedName>
</protein>
<dbReference type="InterPro" id="IPR003783">
    <property type="entry name" value="Regulatory_RecX"/>
</dbReference>
<dbReference type="AlphaFoldDB" id="A0AA86T8L4"/>
<dbReference type="PANTHER" id="PTHR33602">
    <property type="entry name" value="REGULATORY PROTEIN RECX FAMILY PROTEIN"/>
    <property type="match status" value="1"/>
</dbReference>
<evidence type="ECO:0000313" key="8">
    <source>
        <dbReference type="EMBL" id="CAJ1971536.1"/>
    </source>
</evidence>
<keyword evidence="9" id="KW-1185">Reference proteome</keyword>
<dbReference type="InterPro" id="IPR053926">
    <property type="entry name" value="RecX_HTH_1st"/>
</dbReference>
<dbReference type="InterPro" id="IPR036388">
    <property type="entry name" value="WH-like_DNA-bd_sf"/>
</dbReference>
<proteinExistence type="inferred from homology"/>
<keyword evidence="4" id="KW-0963">Cytoplasm</keyword>